<dbReference type="InterPro" id="IPR009875">
    <property type="entry name" value="PilZ_domain"/>
</dbReference>
<dbReference type="Proteomes" id="UP001194469">
    <property type="component" value="Unassembled WGS sequence"/>
</dbReference>
<organism evidence="2 3">
    <name type="scientific">Nitratidesulfovibrio oxamicus</name>
    <dbReference type="NCBI Taxonomy" id="32016"/>
    <lineage>
        <taxon>Bacteria</taxon>
        <taxon>Pseudomonadati</taxon>
        <taxon>Thermodesulfobacteriota</taxon>
        <taxon>Desulfovibrionia</taxon>
        <taxon>Desulfovibrionales</taxon>
        <taxon>Desulfovibrionaceae</taxon>
        <taxon>Nitratidesulfovibrio</taxon>
    </lineage>
</organism>
<evidence type="ECO:0000313" key="3">
    <source>
        <dbReference type="Proteomes" id="UP001194469"/>
    </source>
</evidence>
<dbReference type="Gene3D" id="2.40.10.220">
    <property type="entry name" value="predicted glycosyltransferase like domains"/>
    <property type="match status" value="1"/>
</dbReference>
<reference evidence="2 3" key="1">
    <citation type="submission" date="2019-08" db="EMBL/GenBank/DDBJ databases">
        <authorList>
            <person name="Luo N."/>
        </authorList>
    </citation>
    <scope>NUCLEOTIDE SEQUENCE [LARGE SCALE GENOMIC DNA]</scope>
    <source>
        <strain evidence="2 3">NCIMB 9442</strain>
    </source>
</reference>
<protein>
    <submittedName>
        <fullName evidence="2">PilZ domain-containing protein</fullName>
    </submittedName>
</protein>
<dbReference type="Pfam" id="PF07238">
    <property type="entry name" value="PilZ"/>
    <property type="match status" value="1"/>
</dbReference>
<dbReference type="RefSeq" id="WP_196607943.1">
    <property type="nucleotide sequence ID" value="NZ_VRYY01000022.1"/>
</dbReference>
<dbReference type="EMBL" id="VRYY01000022">
    <property type="protein sequence ID" value="MBG3875675.1"/>
    <property type="molecule type" value="Genomic_DNA"/>
</dbReference>
<sequence>MKDPVDDRREHFRINLATDEYDYPCRIRYGEHEYKARLLDVSTGGARLLVYGGGADLGGPGRGMYLHATVNEPGHLQNIPYHTRWYRGNEMGVEFEPPLNMDREELRRSMDNCR</sequence>
<name>A0ABS0J0C6_9BACT</name>
<accession>A0ABS0J0C6</accession>
<comment type="caution">
    <text evidence="2">The sequence shown here is derived from an EMBL/GenBank/DDBJ whole genome shotgun (WGS) entry which is preliminary data.</text>
</comment>
<dbReference type="SUPFAM" id="SSF141371">
    <property type="entry name" value="PilZ domain-like"/>
    <property type="match status" value="1"/>
</dbReference>
<gene>
    <name evidence="2" type="ORF">FVW20_01185</name>
</gene>
<evidence type="ECO:0000259" key="1">
    <source>
        <dbReference type="Pfam" id="PF07238"/>
    </source>
</evidence>
<evidence type="ECO:0000313" key="2">
    <source>
        <dbReference type="EMBL" id="MBG3875675.1"/>
    </source>
</evidence>
<proteinExistence type="predicted"/>
<feature type="domain" description="PilZ" evidence="1">
    <location>
        <begin position="7"/>
        <end position="109"/>
    </location>
</feature>
<keyword evidence="3" id="KW-1185">Reference proteome</keyword>